<keyword evidence="13" id="KW-1185">Reference proteome</keyword>
<protein>
    <recommendedName>
        <fullName evidence="4">Centrosomal protein kizuna</fullName>
    </recommendedName>
    <alternativeName>
        <fullName evidence="9">Polo-like kinase 1 substrate 1</fullName>
    </alternativeName>
</protein>
<feature type="compositionally biased region" description="Polar residues" evidence="11">
    <location>
        <begin position="669"/>
        <end position="691"/>
    </location>
</feature>
<dbReference type="Proteomes" id="UP001378592">
    <property type="component" value="Unassembled WGS sequence"/>
</dbReference>
<evidence type="ECO:0000256" key="2">
    <source>
        <dbReference type="ARBA" id="ARBA00004300"/>
    </source>
</evidence>
<gene>
    <name evidence="12" type="ORF">R5R35_000700</name>
</gene>
<feature type="region of interest" description="Disordered" evidence="11">
    <location>
        <begin position="827"/>
        <end position="982"/>
    </location>
</feature>
<evidence type="ECO:0000256" key="4">
    <source>
        <dbReference type="ARBA" id="ARBA00013872"/>
    </source>
</evidence>
<evidence type="ECO:0000256" key="5">
    <source>
        <dbReference type="ARBA" id="ARBA00022490"/>
    </source>
</evidence>
<feature type="coiled-coil region" evidence="10">
    <location>
        <begin position="7"/>
        <end position="98"/>
    </location>
</feature>
<keyword evidence="7" id="KW-0966">Cell projection</keyword>
<evidence type="ECO:0000313" key="12">
    <source>
        <dbReference type="EMBL" id="KAK7869399.1"/>
    </source>
</evidence>
<accession>A0AAN9ZBR6</accession>
<comment type="function">
    <text evidence="8">Centrosomal protein required for establishing a robust mitotic centrosome architecture that can endure the forces that converge on the centrosomes during spindle formation. Required for stabilizing the expanded pericentriolar material around the centriole.</text>
</comment>
<reference evidence="12 13" key="1">
    <citation type="submission" date="2024-03" db="EMBL/GenBank/DDBJ databases">
        <title>The genome assembly and annotation of the cricket Gryllus longicercus Weissman &amp; Gray.</title>
        <authorList>
            <person name="Szrajer S."/>
            <person name="Gray D."/>
            <person name="Ylla G."/>
        </authorList>
    </citation>
    <scope>NUCLEOTIDE SEQUENCE [LARGE SCALE GENOMIC DNA]</scope>
    <source>
        <strain evidence="12">DAG 2021-001</strain>
        <tissue evidence="12">Whole body minus gut</tissue>
    </source>
</reference>
<keyword evidence="10" id="KW-0175">Coiled coil</keyword>
<evidence type="ECO:0000256" key="1">
    <source>
        <dbReference type="ARBA" id="ARBA00004120"/>
    </source>
</evidence>
<feature type="region of interest" description="Disordered" evidence="11">
    <location>
        <begin position="231"/>
        <end position="251"/>
    </location>
</feature>
<comment type="subcellular location">
    <subcellularLocation>
        <location evidence="1">Cytoplasm</location>
        <location evidence="1">Cytoskeleton</location>
        <location evidence="1">Cilium basal body</location>
    </subcellularLocation>
    <subcellularLocation>
        <location evidence="2">Cytoplasm</location>
        <location evidence="2">Cytoskeleton</location>
        <location evidence="2">Microtubule organizing center</location>
        <location evidence="2">Centrosome</location>
    </subcellularLocation>
</comment>
<dbReference type="EMBL" id="JAZDUA010000075">
    <property type="protein sequence ID" value="KAK7869399.1"/>
    <property type="molecule type" value="Genomic_DNA"/>
</dbReference>
<dbReference type="PANTHER" id="PTHR16299">
    <property type="entry name" value="CENTROSOMAL PROTEIN KIZUNA"/>
    <property type="match status" value="1"/>
</dbReference>
<proteinExistence type="inferred from homology"/>
<dbReference type="AlphaFoldDB" id="A0AAN9ZBR6"/>
<evidence type="ECO:0000313" key="13">
    <source>
        <dbReference type="Proteomes" id="UP001378592"/>
    </source>
</evidence>
<feature type="compositionally biased region" description="Acidic residues" evidence="11">
    <location>
        <begin position="973"/>
        <end position="982"/>
    </location>
</feature>
<feature type="region of interest" description="Disordered" evidence="11">
    <location>
        <begin position="714"/>
        <end position="737"/>
    </location>
</feature>
<feature type="compositionally biased region" description="Polar residues" evidence="11">
    <location>
        <begin position="720"/>
        <end position="737"/>
    </location>
</feature>
<evidence type="ECO:0000256" key="7">
    <source>
        <dbReference type="ARBA" id="ARBA00023273"/>
    </source>
</evidence>
<evidence type="ECO:0000256" key="10">
    <source>
        <dbReference type="SAM" id="Coils"/>
    </source>
</evidence>
<evidence type="ECO:0000256" key="8">
    <source>
        <dbReference type="ARBA" id="ARBA00024919"/>
    </source>
</evidence>
<feature type="compositionally biased region" description="Polar residues" evidence="11">
    <location>
        <begin position="960"/>
        <end position="972"/>
    </location>
</feature>
<evidence type="ECO:0000256" key="11">
    <source>
        <dbReference type="SAM" id="MobiDB-lite"/>
    </source>
</evidence>
<feature type="region of interest" description="Disordered" evidence="11">
    <location>
        <begin position="669"/>
        <end position="698"/>
    </location>
</feature>
<feature type="compositionally biased region" description="Basic and acidic residues" evidence="11">
    <location>
        <begin position="891"/>
        <end position="911"/>
    </location>
</feature>
<feature type="compositionally biased region" description="Polar residues" evidence="11">
    <location>
        <begin position="933"/>
        <end position="943"/>
    </location>
</feature>
<feature type="region of interest" description="Disordered" evidence="11">
    <location>
        <begin position="786"/>
        <end position="814"/>
    </location>
</feature>
<name>A0AAN9ZBR6_9ORTH</name>
<feature type="compositionally biased region" description="Basic and acidic residues" evidence="11">
    <location>
        <begin position="235"/>
        <end position="251"/>
    </location>
</feature>
<dbReference type="GO" id="GO:0007051">
    <property type="term" value="P:spindle organization"/>
    <property type="evidence" value="ECO:0007669"/>
    <property type="project" value="InterPro"/>
</dbReference>
<feature type="compositionally biased region" description="Basic and acidic residues" evidence="11">
    <location>
        <begin position="920"/>
        <end position="932"/>
    </location>
</feature>
<evidence type="ECO:0000256" key="6">
    <source>
        <dbReference type="ARBA" id="ARBA00023212"/>
    </source>
</evidence>
<feature type="compositionally biased region" description="Basic and acidic residues" evidence="11">
    <location>
        <begin position="833"/>
        <end position="844"/>
    </location>
</feature>
<dbReference type="GO" id="GO:0005813">
    <property type="term" value="C:centrosome"/>
    <property type="evidence" value="ECO:0007669"/>
    <property type="project" value="UniProtKB-SubCell"/>
</dbReference>
<comment type="similarity">
    <text evidence="3">Belongs to the kizuna family.</text>
</comment>
<comment type="caution">
    <text evidence="12">The sequence shown here is derived from an EMBL/GenBank/DDBJ whole genome shotgun (WGS) entry which is preliminary data.</text>
</comment>
<evidence type="ECO:0000256" key="9">
    <source>
        <dbReference type="ARBA" id="ARBA00031153"/>
    </source>
</evidence>
<sequence length="982" mass="111539">MAKVDHSTRFYQKMAELQEKLKRSEEERMKLEEKFTFMIKSCREEEEKRVRSLREKYEKFLEDDKRRRDRNERILQTLEKIESRASALSAKSERLKLLRRHYEAYLVRMYPLWKKQVSSTSQPSLPTNHTLTLPMDTEKGLPWFGGGSGLYSNNMPLPSARSSLSAESDQMWVPPVLPRNIPMYDNSKQTIVHKPMERKNSIIENINPAVEGALDNYLQRAAELLRVPVEELEDHSEKRDEEKSVHTEQDTSRDLLNVSLSDDSILFEKKTEKTKGNAIIVNIKENIEDMIEEEKYIPEIDHMAGGDNMISNLQTDRFHQQNVLNLSKVTRSSPSAREENMYSNIEPDITNVNKNISQIQCIPSEQNLLTNNAHQNSELQEDDKERLEISDLHNLQVISDKNLKYNDLDNIDFQEPCANAAEHKYADNTSTNDAYESVQHPASDLQLNDQLNLPGTDTETPKNVEHLHYDLEQETTSKEQECSENIGQNENDFLLQNVVIPQECIGSEDGTSLVTKSDEKEQPTVTVDESQIENYNQNEENFGLQPSDNNENYGLQNADGIEQFKEEHCVENSDLQYEHYPISTQQYEQEQFVGDETQLYNQQYPEQHSNEQYIENSEQLVEECVNNDEYVDQYGPSEEGHLVDANHQALNYHDVQGENISEEQVYGQNEDQTYSADSEGESQTHVSSSQFAPDVGIKGGDVVNMYQAEGNEIQKDNMNDQECTSQENKPTQDNNYLDQMSENKEGIIKSNVIFEETMENVEEESEVQDQQSIDVHVTEQALTQPNNTTAIEDDSEESSAGFWNPPHHSSIPSVDELAPKAAIAIEDTSESSADSKLDPPDKPHTVQQFRSLLGVPSDPAGDASVSDQDDLEDQLAALVEDPSVRTPAVVETKHDTTKEVKLTESNQKVKEGNPVPTEQSKSRSQKDSKTSKSSESAKPSTRTGLKKPPSLIKVLESDTESLNLDTGAVSNVDSDEFDFSTE</sequence>
<dbReference type="InterPro" id="IPR026742">
    <property type="entry name" value="Centrosomal_kizuma"/>
</dbReference>
<keyword evidence="6" id="KW-0206">Cytoskeleton</keyword>
<organism evidence="12 13">
    <name type="scientific">Gryllus longicercus</name>
    <dbReference type="NCBI Taxonomy" id="2509291"/>
    <lineage>
        <taxon>Eukaryota</taxon>
        <taxon>Metazoa</taxon>
        <taxon>Ecdysozoa</taxon>
        <taxon>Arthropoda</taxon>
        <taxon>Hexapoda</taxon>
        <taxon>Insecta</taxon>
        <taxon>Pterygota</taxon>
        <taxon>Neoptera</taxon>
        <taxon>Polyneoptera</taxon>
        <taxon>Orthoptera</taxon>
        <taxon>Ensifera</taxon>
        <taxon>Gryllidea</taxon>
        <taxon>Grylloidea</taxon>
        <taxon>Gryllidae</taxon>
        <taxon>Gryllinae</taxon>
        <taxon>Gryllus</taxon>
    </lineage>
</organism>
<dbReference type="PANTHER" id="PTHR16299:SF2">
    <property type="entry name" value="CENTROSOMAL PROTEIN KIZUNA"/>
    <property type="match status" value="1"/>
</dbReference>
<evidence type="ECO:0000256" key="3">
    <source>
        <dbReference type="ARBA" id="ARBA00010767"/>
    </source>
</evidence>
<keyword evidence="5" id="KW-0963">Cytoplasm</keyword>